<gene>
    <name evidence="5" type="ORF">BU112_00890</name>
</gene>
<evidence type="ECO:0000259" key="4">
    <source>
        <dbReference type="PROSITE" id="PS51462"/>
    </source>
</evidence>
<comment type="cofactor">
    <cofactor evidence="1">
        <name>Mg(2+)</name>
        <dbReference type="ChEBI" id="CHEBI:18420"/>
    </cofactor>
</comment>
<evidence type="ECO:0000313" key="6">
    <source>
        <dbReference type="Proteomes" id="UP000286317"/>
    </source>
</evidence>
<dbReference type="PROSITE" id="PS51462">
    <property type="entry name" value="NUDIX"/>
    <property type="match status" value="1"/>
</dbReference>
<dbReference type="Pfam" id="PF00293">
    <property type="entry name" value="NUDIX"/>
    <property type="match status" value="1"/>
</dbReference>
<dbReference type="InterPro" id="IPR015797">
    <property type="entry name" value="NUDIX_hydrolase-like_dom_sf"/>
</dbReference>
<dbReference type="RefSeq" id="WP_119585745.1">
    <property type="nucleotide sequence ID" value="NZ_JAWVBH010000001.1"/>
</dbReference>
<dbReference type="PANTHER" id="PTHR43046:SF14">
    <property type="entry name" value="MUTT_NUDIX FAMILY PROTEIN"/>
    <property type="match status" value="1"/>
</dbReference>
<dbReference type="InterPro" id="IPR000182">
    <property type="entry name" value="GNAT_dom"/>
</dbReference>
<name>A0A418IJ54_9STAP</name>
<comment type="caution">
    <text evidence="5">The sequence shown here is derived from an EMBL/GenBank/DDBJ whole genome shotgun (WGS) entry which is preliminary data.</text>
</comment>
<dbReference type="CDD" id="cd04301">
    <property type="entry name" value="NAT_SF"/>
    <property type="match status" value="1"/>
</dbReference>
<dbReference type="InterPro" id="IPR016181">
    <property type="entry name" value="Acyl_CoA_acyltransferase"/>
</dbReference>
<protein>
    <submittedName>
        <fullName evidence="5">GNAT family N-acetyltransferase</fullName>
    </submittedName>
</protein>
<accession>A0A418IJ54</accession>
<proteinExistence type="predicted"/>
<dbReference type="Pfam" id="PF00583">
    <property type="entry name" value="Acetyltransf_1"/>
    <property type="match status" value="1"/>
</dbReference>
<dbReference type="GO" id="GO:0016747">
    <property type="term" value="F:acyltransferase activity, transferring groups other than amino-acyl groups"/>
    <property type="evidence" value="ECO:0007669"/>
    <property type="project" value="InterPro"/>
</dbReference>
<dbReference type="AlphaFoldDB" id="A0A418IJ54"/>
<dbReference type="SUPFAM" id="SSF55811">
    <property type="entry name" value="Nudix"/>
    <property type="match status" value="1"/>
</dbReference>
<dbReference type="EMBL" id="QXUF01000003">
    <property type="protein sequence ID" value="RIN03031.1"/>
    <property type="molecule type" value="Genomic_DNA"/>
</dbReference>
<feature type="domain" description="N-acetyltransferase" evidence="3">
    <location>
        <begin position="132"/>
        <end position="286"/>
    </location>
</feature>
<dbReference type="InterPro" id="IPR000086">
    <property type="entry name" value="NUDIX_hydrolase_dom"/>
</dbReference>
<dbReference type="OrthoDB" id="66776at2"/>
<dbReference type="PROSITE" id="PS51186">
    <property type="entry name" value="GNAT"/>
    <property type="match status" value="1"/>
</dbReference>
<keyword evidence="6" id="KW-1185">Reference proteome</keyword>
<dbReference type="Gene3D" id="3.90.79.10">
    <property type="entry name" value="Nucleoside Triphosphate Pyrophosphohydrolase"/>
    <property type="match status" value="1"/>
</dbReference>
<evidence type="ECO:0000256" key="2">
    <source>
        <dbReference type="ARBA" id="ARBA00022801"/>
    </source>
</evidence>
<dbReference type="Gene3D" id="3.40.630.30">
    <property type="match status" value="1"/>
</dbReference>
<keyword evidence="2" id="KW-0378">Hydrolase</keyword>
<dbReference type="Proteomes" id="UP000286317">
    <property type="component" value="Unassembled WGS sequence"/>
</dbReference>
<evidence type="ECO:0000256" key="1">
    <source>
        <dbReference type="ARBA" id="ARBA00001946"/>
    </source>
</evidence>
<reference evidence="5 6" key="1">
    <citation type="journal article" date="2016" name="Front. Microbiol.">
        <title>Comprehensive Phylogenetic Analysis of Bovine Non-aureus Staphylococci Species Based on Whole-Genome Sequencing.</title>
        <authorList>
            <person name="Naushad S."/>
            <person name="Barkema H.W."/>
            <person name="Luby C."/>
            <person name="Condas L.A."/>
            <person name="Nobrega D.B."/>
            <person name="Carson D.A."/>
            <person name="De Buck J."/>
        </authorList>
    </citation>
    <scope>NUCLEOTIDE SEQUENCE [LARGE SCALE GENOMIC DNA]</scope>
    <source>
        <strain evidence="5 6">SNUC 4554</strain>
    </source>
</reference>
<feature type="domain" description="Nudix hydrolase" evidence="4">
    <location>
        <begin position="1"/>
        <end position="129"/>
    </location>
</feature>
<evidence type="ECO:0000313" key="5">
    <source>
        <dbReference type="EMBL" id="RIN03031.1"/>
    </source>
</evidence>
<dbReference type="PANTHER" id="PTHR43046">
    <property type="entry name" value="GDP-MANNOSE MANNOSYL HYDROLASE"/>
    <property type="match status" value="1"/>
</dbReference>
<organism evidence="5 6">
    <name type="scientific">Staphylococcus shinii</name>
    <dbReference type="NCBI Taxonomy" id="2912228"/>
    <lineage>
        <taxon>Bacteria</taxon>
        <taxon>Bacillati</taxon>
        <taxon>Bacillota</taxon>
        <taxon>Bacilli</taxon>
        <taxon>Bacillales</taxon>
        <taxon>Staphylococcaceae</taxon>
        <taxon>Staphylococcus</taxon>
    </lineage>
</organism>
<sequence>MIKCVCLVIESNEYLLLVQARNREKYYFPGGKIDENESHTEALKREIQEELQLDLPESSFVYLKTVVGEAYPQKNTQTELNCYYTTENINWDSIEPDQEITDMQWIHKSESYKIAPAVLTWIDAQSNQQETINVVPYEEALISDIKQFNITAEDRKFTKTPEENITLATNDEERHPTLVYNARSECVGFFTLHEGDGVAPYSNNKNAIFFRSFSIDSNYRGHGYGKQVIQSLPNYLRQYFPDVNEIYLTVNTDNEVAQKLYQQCRYQNVGTSFLEGRPVYILKQNL</sequence>
<dbReference type="GO" id="GO:0016787">
    <property type="term" value="F:hydrolase activity"/>
    <property type="evidence" value="ECO:0007669"/>
    <property type="project" value="UniProtKB-KW"/>
</dbReference>
<dbReference type="CDD" id="cd04690">
    <property type="entry name" value="NUDIX_Hydrolase"/>
    <property type="match status" value="1"/>
</dbReference>
<dbReference type="SUPFAM" id="SSF55729">
    <property type="entry name" value="Acyl-CoA N-acyltransferases (Nat)"/>
    <property type="match status" value="1"/>
</dbReference>
<evidence type="ECO:0000259" key="3">
    <source>
        <dbReference type="PROSITE" id="PS51186"/>
    </source>
</evidence>